<gene>
    <name evidence="4" type="ORF">GO755_22015</name>
</gene>
<dbReference type="EMBL" id="WPIN01000008">
    <property type="protein sequence ID" value="MVM32733.1"/>
    <property type="molecule type" value="Genomic_DNA"/>
</dbReference>
<proteinExistence type="predicted"/>
<feature type="domain" description="Novel STAND NTPase 1" evidence="3">
    <location>
        <begin position="12"/>
        <end position="444"/>
    </location>
</feature>
<feature type="coiled-coil region" evidence="1">
    <location>
        <begin position="424"/>
        <end position="465"/>
    </location>
</feature>
<evidence type="ECO:0000256" key="2">
    <source>
        <dbReference type="SAM" id="Phobius"/>
    </source>
</evidence>
<keyword evidence="2" id="KW-0472">Membrane</keyword>
<dbReference type="Pfam" id="PF20703">
    <property type="entry name" value="nSTAND1"/>
    <property type="match status" value="1"/>
</dbReference>
<dbReference type="AlphaFoldDB" id="A0A7K1SG63"/>
<evidence type="ECO:0000313" key="4">
    <source>
        <dbReference type="EMBL" id="MVM32733.1"/>
    </source>
</evidence>
<keyword evidence="2" id="KW-0812">Transmembrane</keyword>
<keyword evidence="1" id="KW-0175">Coiled coil</keyword>
<keyword evidence="2" id="KW-1133">Transmembrane helix</keyword>
<dbReference type="RefSeq" id="WP_157587445.1">
    <property type="nucleotide sequence ID" value="NZ_WPIN01000008.1"/>
</dbReference>
<evidence type="ECO:0000313" key="5">
    <source>
        <dbReference type="Proteomes" id="UP000436006"/>
    </source>
</evidence>
<dbReference type="Proteomes" id="UP000436006">
    <property type="component" value="Unassembled WGS sequence"/>
</dbReference>
<organism evidence="4 5">
    <name type="scientific">Spirosoma arboris</name>
    <dbReference type="NCBI Taxonomy" id="2682092"/>
    <lineage>
        <taxon>Bacteria</taxon>
        <taxon>Pseudomonadati</taxon>
        <taxon>Bacteroidota</taxon>
        <taxon>Cytophagia</taxon>
        <taxon>Cytophagales</taxon>
        <taxon>Cytophagaceae</taxon>
        <taxon>Spirosoma</taxon>
    </lineage>
</organism>
<dbReference type="SUPFAM" id="SSF52540">
    <property type="entry name" value="P-loop containing nucleoside triphosphate hydrolases"/>
    <property type="match status" value="1"/>
</dbReference>
<accession>A0A7K1SG63</accession>
<reference evidence="4 5" key="1">
    <citation type="submission" date="2019-12" db="EMBL/GenBank/DDBJ databases">
        <title>Spirosoma sp. HMF4905 genome sequencing and assembly.</title>
        <authorList>
            <person name="Kang H."/>
            <person name="Cha I."/>
            <person name="Kim H."/>
            <person name="Joh K."/>
        </authorList>
    </citation>
    <scope>NUCLEOTIDE SEQUENCE [LARGE SCALE GENOMIC DNA]</scope>
    <source>
        <strain evidence="4 5">HMF4905</strain>
    </source>
</reference>
<comment type="caution">
    <text evidence="4">The sequence shown here is derived from an EMBL/GenBank/DDBJ whole genome shotgun (WGS) entry which is preliminary data.</text>
</comment>
<protein>
    <recommendedName>
        <fullName evidence="3">Novel STAND NTPase 1 domain-containing protein</fullName>
    </recommendedName>
</protein>
<keyword evidence="5" id="KW-1185">Reference proteome</keyword>
<feature type="transmembrane region" description="Helical" evidence="2">
    <location>
        <begin position="468"/>
        <end position="488"/>
    </location>
</feature>
<evidence type="ECO:0000259" key="3">
    <source>
        <dbReference type="Pfam" id="PF20703"/>
    </source>
</evidence>
<name>A0A7K1SG63_9BACT</name>
<sequence length="599" mass="68482">MESSTITPRYRYPGVKPFTTEEQGLFFGRDKDIDDLFSLIFVKQVVVLNSKSGYGKSSLINAGIIPKLQAETQFVYFPIRFNNYSEKEDPTEEAISPTDTVRLLLKAGSPSVTETELFSPLDTLIKDENSFWYWLKTRQWKSQQTQFILFFDQFEELFTYKKPQIDEFSEQLAQLLYPSIPLQFQQRMVELDKLNLLDDPLQDFLYQSPDVKVVISMRSDRLSLLNGITDRHPAILQNWYELKALSRTQAEEAIIKPALKEDISYSSPTFTYTSDAVEAILDNIADQQDGKIDSATLQILCRYIENELVGKQSDVEISPKKLGDIKDIFQKYYEGILNQFTEDNRSKVQRLIEDELIAVDSDSRNSLSEGFIHDRLKINPDLLTQLEASSLLRKERDANGRLLYEVSHDTLVGAIKRVAATRWAVEDETRKKKLEQDLADERTRTEELQKLTKRAQDNEKKAKARSQIAIGAAIVALLVAGLAVYFWLQAQNEQERAEQAEKTANQNAQSLSIALDQVNLQKVNELQAIGQRYEEYDEYALALQVYRKADSLVSNIQKPTAGLQINTPAEAISDSDLAVLKNRLVTRIDSCQQKLQKQP</sequence>
<dbReference type="Gene3D" id="3.40.50.300">
    <property type="entry name" value="P-loop containing nucleotide triphosphate hydrolases"/>
    <property type="match status" value="1"/>
</dbReference>
<dbReference type="InterPro" id="IPR049052">
    <property type="entry name" value="nSTAND1"/>
</dbReference>
<evidence type="ECO:0000256" key="1">
    <source>
        <dbReference type="SAM" id="Coils"/>
    </source>
</evidence>
<dbReference type="InterPro" id="IPR027417">
    <property type="entry name" value="P-loop_NTPase"/>
</dbReference>